<dbReference type="InterPro" id="IPR050256">
    <property type="entry name" value="Glycosyltransferase_2"/>
</dbReference>
<dbReference type="EMBL" id="MHNI01000014">
    <property type="protein sequence ID" value="OGZ42761.1"/>
    <property type="molecule type" value="Genomic_DNA"/>
</dbReference>
<reference evidence="10 11" key="1">
    <citation type="journal article" date="2016" name="Nat. Commun.">
        <title>Thousands of microbial genomes shed light on interconnected biogeochemical processes in an aquifer system.</title>
        <authorList>
            <person name="Anantharaman K."/>
            <person name="Brown C.T."/>
            <person name="Hug L.A."/>
            <person name="Sharon I."/>
            <person name="Castelle C.J."/>
            <person name="Probst A.J."/>
            <person name="Thomas B.C."/>
            <person name="Singh A."/>
            <person name="Wilkins M.J."/>
            <person name="Karaoz U."/>
            <person name="Brodie E.L."/>
            <person name="Williams K.H."/>
            <person name="Hubbard S.S."/>
            <person name="Banfield J.F."/>
        </authorList>
    </citation>
    <scope>NUCLEOTIDE SEQUENCE [LARGE SCALE GENOMIC DNA]</scope>
</reference>
<feature type="transmembrane region" description="Helical" evidence="8">
    <location>
        <begin position="261"/>
        <end position="286"/>
    </location>
</feature>
<keyword evidence="4 8" id="KW-0812">Transmembrane</keyword>
<name>A0A1G2FYW2_9BACT</name>
<dbReference type="GO" id="GO:0016757">
    <property type="term" value="F:glycosyltransferase activity"/>
    <property type="evidence" value="ECO:0007669"/>
    <property type="project" value="UniProtKB-KW"/>
</dbReference>
<dbReference type="Gene3D" id="3.90.550.10">
    <property type="entry name" value="Spore Coat Polysaccharide Biosynthesis Protein SpsA, Chain A"/>
    <property type="match status" value="1"/>
</dbReference>
<keyword evidence="2" id="KW-0328">Glycosyltransferase</keyword>
<evidence type="ECO:0000256" key="3">
    <source>
        <dbReference type="ARBA" id="ARBA00022679"/>
    </source>
</evidence>
<dbReference type="CDD" id="cd04187">
    <property type="entry name" value="DPM1_like_bac"/>
    <property type="match status" value="1"/>
</dbReference>
<proteinExistence type="predicted"/>
<evidence type="ECO:0000313" key="10">
    <source>
        <dbReference type="EMBL" id="OGZ42761.1"/>
    </source>
</evidence>
<evidence type="ECO:0000313" key="11">
    <source>
        <dbReference type="Proteomes" id="UP000176700"/>
    </source>
</evidence>
<comment type="caution">
    <text evidence="10">The sequence shown here is derived from an EMBL/GenBank/DDBJ whole genome shotgun (WGS) entry which is preliminary data.</text>
</comment>
<keyword evidence="5" id="KW-0448">Lipopolysaccharide biosynthesis</keyword>
<dbReference type="InterPro" id="IPR001173">
    <property type="entry name" value="Glyco_trans_2-like"/>
</dbReference>
<evidence type="ECO:0000256" key="8">
    <source>
        <dbReference type="SAM" id="Phobius"/>
    </source>
</evidence>
<evidence type="ECO:0000259" key="9">
    <source>
        <dbReference type="Pfam" id="PF00535"/>
    </source>
</evidence>
<evidence type="ECO:0000256" key="7">
    <source>
        <dbReference type="ARBA" id="ARBA00023136"/>
    </source>
</evidence>
<sequence>MISVIFPAYNEEENVRELYIRISDALRSHEETFEIIAVENGSTDHTLEMLKNLSPIKIIVFSRNYGQTAALDAGIQAAKGEIIAILDADLQNDPADIPKMLKKLKEGYDAVVGWRKNRMDTLSRKVLSKLANWLTSKVVGLKLHDHACGLKVFKKEFARGLNLYGEMHVLLAGILHNRGARVVEMIVQHNERAAGASKHNFMKAIKDIGDLLTVKFLSDYMSRPMLFFGGWGIASTAAGISATIYAIVLKLRGVNFAQTPLPVVAVLFFILGFLLFMLGFIAELMLRVYYESKKERPYMIRETIEK</sequence>
<evidence type="ECO:0000256" key="6">
    <source>
        <dbReference type="ARBA" id="ARBA00022989"/>
    </source>
</evidence>
<accession>A0A1G2FYW2</accession>
<evidence type="ECO:0000256" key="5">
    <source>
        <dbReference type="ARBA" id="ARBA00022985"/>
    </source>
</evidence>
<dbReference type="AlphaFoldDB" id="A0A1G2FYW2"/>
<dbReference type="PANTHER" id="PTHR48090:SF3">
    <property type="entry name" value="UNDECAPRENYL-PHOSPHATE 4-DEOXY-4-FORMAMIDO-L-ARABINOSE TRANSFERASE"/>
    <property type="match status" value="1"/>
</dbReference>
<keyword evidence="6 8" id="KW-1133">Transmembrane helix</keyword>
<dbReference type="GO" id="GO:0005886">
    <property type="term" value="C:plasma membrane"/>
    <property type="evidence" value="ECO:0007669"/>
    <property type="project" value="TreeGrafter"/>
</dbReference>
<organism evidence="10 11">
    <name type="scientific">Candidatus Ryanbacteria bacterium RIFCSPHIGHO2_01_45_13</name>
    <dbReference type="NCBI Taxonomy" id="1802112"/>
    <lineage>
        <taxon>Bacteria</taxon>
        <taxon>Candidatus Ryaniibacteriota</taxon>
    </lineage>
</organism>
<dbReference type="Pfam" id="PF00535">
    <property type="entry name" value="Glycos_transf_2"/>
    <property type="match status" value="1"/>
</dbReference>
<feature type="transmembrane region" description="Helical" evidence="8">
    <location>
        <begin position="225"/>
        <end position="249"/>
    </location>
</feature>
<dbReference type="SUPFAM" id="SSF53448">
    <property type="entry name" value="Nucleotide-diphospho-sugar transferases"/>
    <property type="match status" value="1"/>
</dbReference>
<keyword evidence="1" id="KW-1003">Cell membrane</keyword>
<evidence type="ECO:0000256" key="2">
    <source>
        <dbReference type="ARBA" id="ARBA00022676"/>
    </source>
</evidence>
<dbReference type="PANTHER" id="PTHR48090">
    <property type="entry name" value="UNDECAPRENYL-PHOSPHATE 4-DEOXY-4-FORMAMIDO-L-ARABINOSE TRANSFERASE-RELATED"/>
    <property type="match status" value="1"/>
</dbReference>
<evidence type="ECO:0000256" key="4">
    <source>
        <dbReference type="ARBA" id="ARBA00022692"/>
    </source>
</evidence>
<evidence type="ECO:0000256" key="1">
    <source>
        <dbReference type="ARBA" id="ARBA00022475"/>
    </source>
</evidence>
<dbReference type="GO" id="GO:0009103">
    <property type="term" value="P:lipopolysaccharide biosynthetic process"/>
    <property type="evidence" value="ECO:0007669"/>
    <property type="project" value="UniProtKB-KW"/>
</dbReference>
<dbReference type="Proteomes" id="UP000176700">
    <property type="component" value="Unassembled WGS sequence"/>
</dbReference>
<protein>
    <recommendedName>
        <fullName evidence="9">Glycosyltransferase 2-like domain-containing protein</fullName>
    </recommendedName>
</protein>
<feature type="domain" description="Glycosyltransferase 2-like" evidence="9">
    <location>
        <begin position="3"/>
        <end position="156"/>
    </location>
</feature>
<dbReference type="InterPro" id="IPR029044">
    <property type="entry name" value="Nucleotide-diphossugar_trans"/>
</dbReference>
<gene>
    <name evidence="10" type="ORF">A2W41_03080</name>
</gene>
<keyword evidence="7 8" id="KW-0472">Membrane</keyword>
<keyword evidence="3" id="KW-0808">Transferase</keyword>